<dbReference type="RefSeq" id="WP_011435164.1">
    <property type="nucleotide sequence ID" value="NZ_JENI01000002.1"/>
</dbReference>
<dbReference type="Gene3D" id="3.40.630.190">
    <property type="entry name" value="LCP protein"/>
    <property type="match status" value="1"/>
</dbReference>
<feature type="region of interest" description="Disordered" evidence="2">
    <location>
        <begin position="476"/>
        <end position="526"/>
    </location>
</feature>
<dbReference type="STRING" id="106370.Francci3_0711"/>
<dbReference type="KEGG" id="fra:Francci3_0711"/>
<dbReference type="PANTHER" id="PTHR33392">
    <property type="entry name" value="POLYISOPRENYL-TEICHOIC ACID--PEPTIDOGLYCAN TEICHOIC ACID TRANSFERASE TAGU"/>
    <property type="match status" value="1"/>
</dbReference>
<dbReference type="Pfam" id="PF13399">
    <property type="entry name" value="LytR_C"/>
    <property type="match status" value="1"/>
</dbReference>
<dbReference type="OrthoDB" id="9782542at2"/>
<feature type="domain" description="LytR/CpsA/Psr regulator C-terminal" evidence="5">
    <location>
        <begin position="368"/>
        <end position="449"/>
    </location>
</feature>
<dbReference type="Gene3D" id="3.30.70.2390">
    <property type="match status" value="1"/>
</dbReference>
<dbReference type="InterPro" id="IPR050922">
    <property type="entry name" value="LytR/CpsA/Psr_CW_biosynth"/>
</dbReference>
<evidence type="ECO:0000256" key="2">
    <source>
        <dbReference type="SAM" id="MobiDB-lite"/>
    </source>
</evidence>
<organism evidence="6 7">
    <name type="scientific">Frankia casuarinae (strain DSM 45818 / CECT 9043 / HFP020203 / CcI3)</name>
    <dbReference type="NCBI Taxonomy" id="106370"/>
    <lineage>
        <taxon>Bacteria</taxon>
        <taxon>Bacillati</taxon>
        <taxon>Actinomycetota</taxon>
        <taxon>Actinomycetes</taxon>
        <taxon>Frankiales</taxon>
        <taxon>Frankiaceae</taxon>
        <taxon>Frankia</taxon>
    </lineage>
</organism>
<feature type="transmembrane region" description="Helical" evidence="3">
    <location>
        <begin position="25"/>
        <end position="48"/>
    </location>
</feature>
<reference evidence="6 7" key="1">
    <citation type="journal article" date="2007" name="Genome Res.">
        <title>Genome characteristics of facultatively symbiotic Frankia sp. strains reflect host range and host plant biogeography.</title>
        <authorList>
            <person name="Normand P."/>
            <person name="Lapierre P."/>
            <person name="Tisa L.S."/>
            <person name="Gogarten J.P."/>
            <person name="Alloisio N."/>
            <person name="Bagnarol E."/>
            <person name="Bassi C.A."/>
            <person name="Berry A.M."/>
            <person name="Bickhart D.M."/>
            <person name="Choisne N."/>
            <person name="Couloux A."/>
            <person name="Cournoyer B."/>
            <person name="Cruveiller S."/>
            <person name="Daubin V."/>
            <person name="Demange N."/>
            <person name="Francino M.P."/>
            <person name="Goltsman E."/>
            <person name="Huang Y."/>
            <person name="Kopp O.R."/>
            <person name="Labarre L."/>
            <person name="Lapidus A."/>
            <person name="Lavire C."/>
            <person name="Marechal J."/>
            <person name="Martinez M."/>
            <person name="Mastronunzio J.E."/>
            <person name="Mullin B.C."/>
            <person name="Niemann J."/>
            <person name="Pujic P."/>
            <person name="Rawnsley T."/>
            <person name="Rouy Z."/>
            <person name="Schenowitz C."/>
            <person name="Sellstedt A."/>
            <person name="Tavares F."/>
            <person name="Tomkins J.P."/>
            <person name="Vallenet D."/>
            <person name="Valverde C."/>
            <person name="Wall L.G."/>
            <person name="Wang Y."/>
            <person name="Medigue C."/>
            <person name="Benson D.R."/>
        </authorList>
    </citation>
    <scope>NUCLEOTIDE SEQUENCE [LARGE SCALE GENOMIC DNA]</scope>
    <source>
        <strain evidence="7">DSM 45818 / CECT 9043 / CcI3</strain>
    </source>
</reference>
<feature type="compositionally biased region" description="Pro residues" evidence="2">
    <location>
        <begin position="516"/>
        <end position="526"/>
    </location>
</feature>
<dbReference type="AlphaFoldDB" id="Q2JF47"/>
<keyword evidence="3" id="KW-1133">Transmembrane helix</keyword>
<dbReference type="EMBL" id="CP000249">
    <property type="protein sequence ID" value="ABD10095.1"/>
    <property type="molecule type" value="Genomic_DNA"/>
</dbReference>
<feature type="compositionally biased region" description="Low complexity" evidence="2">
    <location>
        <begin position="476"/>
        <end position="499"/>
    </location>
</feature>
<gene>
    <name evidence="6" type="ordered locus">Francci3_0711</name>
</gene>
<evidence type="ECO:0000259" key="4">
    <source>
        <dbReference type="Pfam" id="PF03816"/>
    </source>
</evidence>
<feature type="domain" description="Cell envelope-related transcriptional attenuator" evidence="4">
    <location>
        <begin position="98"/>
        <end position="253"/>
    </location>
</feature>
<evidence type="ECO:0000259" key="5">
    <source>
        <dbReference type="Pfam" id="PF13399"/>
    </source>
</evidence>
<accession>Q2JF47</accession>
<evidence type="ECO:0000313" key="7">
    <source>
        <dbReference type="Proteomes" id="UP000001937"/>
    </source>
</evidence>
<dbReference type="Pfam" id="PF03816">
    <property type="entry name" value="LytR_cpsA_psr"/>
    <property type="match status" value="1"/>
</dbReference>
<proteinExistence type="inferred from homology"/>
<protein>
    <submittedName>
        <fullName evidence="6">Cell envelope-related transcriptional attenuator</fullName>
    </submittedName>
</protein>
<dbReference type="NCBIfam" id="TIGR00350">
    <property type="entry name" value="lytR_cpsA_psr"/>
    <property type="match status" value="1"/>
</dbReference>
<dbReference type="InterPro" id="IPR004474">
    <property type="entry name" value="LytR_CpsA_psr"/>
</dbReference>
<dbReference type="InterPro" id="IPR027381">
    <property type="entry name" value="LytR/CpsA/Psr_C"/>
</dbReference>
<keyword evidence="3" id="KW-0812">Transmembrane</keyword>
<dbReference type="PANTHER" id="PTHR33392:SF6">
    <property type="entry name" value="POLYISOPRENYL-TEICHOIC ACID--PEPTIDOGLYCAN TEICHOIC ACID TRANSFERASE TAGU"/>
    <property type="match status" value="1"/>
</dbReference>
<evidence type="ECO:0000256" key="3">
    <source>
        <dbReference type="SAM" id="Phobius"/>
    </source>
</evidence>
<sequence>MRPPALPSALDPRGPRRHRSPLRRLSVGAVALLSVLVLGLSTIGWAAYRQFDKAVTRVDWDIEGARPASADGEENVLLLGDDSREGTGGEYGVVDGVRSDTTIIAHFGKDGSATLLSFPRDMLVPVVPREKATAHDGRSKLTEVLGLADVPGLVTTLESLTGLKIDHTISINLAGFKTMTDAVGGVSVCVTPLPNGSTRNLHDSMSGWSGRLGENRLNGDQALAFVRTRYALGDERLRILRQQQFLSKLLATATSSGVLTNPAKITSLIGAVGSALRIDQGLDQTAMLKLAKRVSELGPGRIHFVTVPTHIALRSDGAVDDLGSIPPHGAVLIVDQAGLDQVLAPLLPAGTKPPAQRTLDPAQVSIAAVRNASGRAGLATGTVDGLRARGFTGPMTAATSTRQTLTEVRHPPGQEAAARTLAATIPGSRIVADAGRSGAGLVLVLGSTFTGLPSSGLPSGGLPGAAATVGTRISTTSTAAGGDTRATTIGGTATPTPAAGGAGVGGTTGTAAAPVGPVPSDPSCTP</sequence>
<evidence type="ECO:0000256" key="1">
    <source>
        <dbReference type="ARBA" id="ARBA00006068"/>
    </source>
</evidence>
<dbReference type="PhylomeDB" id="Q2JF47"/>
<keyword evidence="7" id="KW-1185">Reference proteome</keyword>
<evidence type="ECO:0000313" key="6">
    <source>
        <dbReference type="EMBL" id="ABD10095.1"/>
    </source>
</evidence>
<comment type="similarity">
    <text evidence="1">Belongs to the LytR/CpsA/Psr (LCP) family.</text>
</comment>
<keyword evidence="3" id="KW-0472">Membrane</keyword>
<name>Q2JF47_FRACC</name>
<dbReference type="eggNOG" id="COG1316">
    <property type="taxonomic scope" value="Bacteria"/>
</dbReference>
<dbReference type="HOGENOM" id="CLU_016455_0_3_11"/>
<dbReference type="Proteomes" id="UP000001937">
    <property type="component" value="Chromosome"/>
</dbReference>